<dbReference type="InterPro" id="IPR051414">
    <property type="entry name" value="Adenylate-forming_Reductase"/>
</dbReference>
<dbReference type="SUPFAM" id="SSF56801">
    <property type="entry name" value="Acetyl-CoA synthetase-like"/>
    <property type="match status" value="1"/>
</dbReference>
<dbReference type="Proteomes" id="UP000799764">
    <property type="component" value="Unassembled WGS sequence"/>
</dbReference>
<dbReference type="PANTHER" id="PTHR43439">
    <property type="entry name" value="PHENYLACETATE-COENZYME A LIGASE"/>
    <property type="match status" value="1"/>
</dbReference>
<organism evidence="4 5">
    <name type="scientific">Karstenula rhodostoma CBS 690.94</name>
    <dbReference type="NCBI Taxonomy" id="1392251"/>
    <lineage>
        <taxon>Eukaryota</taxon>
        <taxon>Fungi</taxon>
        <taxon>Dikarya</taxon>
        <taxon>Ascomycota</taxon>
        <taxon>Pezizomycotina</taxon>
        <taxon>Dothideomycetes</taxon>
        <taxon>Pleosporomycetidae</taxon>
        <taxon>Pleosporales</taxon>
        <taxon>Massarineae</taxon>
        <taxon>Didymosphaeriaceae</taxon>
        <taxon>Karstenula</taxon>
    </lineage>
</organism>
<proteinExistence type="predicted"/>
<sequence>MSSVRAYGKRTLPQTLDDLASSTPDRLYASVPRERDLSDGFIDVSCGDMARCANLMAYWIETNLGSSAEFEILAYVGIPDLRSAAVFLGAVKCGYRCTKVLYTTEVTPVIELLRAARENLVCLEIPSFREMLESRPEPHPFTKLFEDAQDDPIVFGFLSLLVNPIFTEASSPVLGPPLMPPSGSLLKEVMHRQSLRALYLPPSIAEQLLSEPGGLEFFKGLDFSCYTGGPFSPSAGEQLSRVTELCPLYGSTEAFQVPQLAPSPEDWAWMEWNPYFKVDMQPSPDEPGAFELVLFSDESTKKISALNHNMRGVTEYRTKDLFIQHPKKPALWKYYGRRDDIIVLSNGEKFNPVPMELATQGHPSLAGALIIGQGRSSATLLVEPTANFSVEARTGLVDEIWPHVEKANRLIPAQGRILRGNVLVSKPDKPFTRAGKGTIVRKLTENLYKSEINELYTNGSVSLSQKLPRLQAIMKPHFELSTILNFVRDIITCSLPELSGIQDDDDLFSCGLDSVMIGQLLGNLKGGLKDSTPDKDLSWLDIRALRASTIEDLVQRYSRDLEKSSSTPAKEDKGPRTVALVGSTGCLGPRILASLLNNTGIASIYCLNRSADACERTEQALKSAGYQEDERFWSVNFLVSDLAAPKLGLSDSDFAEVSSKVDTIIYNSWRPNFSLSLPSFEKPFLSGLRKIIDWARTTPRQPRIVFISSIAAVGNWSKVFTSEPQIPESRILDANVAMHMGYGESKCVGERILQIAHDICGIPVNVIRIGQIGGSSTESSGNWPVQGWLLAIIKTSKALGALPTRVAPVDWIPVDALATQISDVVAHTSTTVGYHIFNMVHPNVDPWGMFLDVLHNRFSVNAEKISLPEWLERLEEKANLDPADHKKYIALRFSDFLRSMEDGRENMLSRSENTAKVSQLHIAPLTEDMLADWLKGWEF</sequence>
<dbReference type="Pfam" id="PF23562">
    <property type="entry name" value="AMP-binding_C_3"/>
    <property type="match status" value="1"/>
</dbReference>
<dbReference type="InterPro" id="IPR042099">
    <property type="entry name" value="ANL_N_sf"/>
</dbReference>
<evidence type="ECO:0000256" key="1">
    <source>
        <dbReference type="ARBA" id="ARBA00022450"/>
    </source>
</evidence>
<evidence type="ECO:0000256" key="2">
    <source>
        <dbReference type="ARBA" id="ARBA00022553"/>
    </source>
</evidence>
<protein>
    <recommendedName>
        <fullName evidence="3">Thioester reductase (TE) domain-containing protein</fullName>
    </recommendedName>
</protein>
<keyword evidence="2" id="KW-0597">Phosphoprotein</keyword>
<evidence type="ECO:0000313" key="5">
    <source>
        <dbReference type="Proteomes" id="UP000799764"/>
    </source>
</evidence>
<keyword evidence="5" id="KW-1185">Reference proteome</keyword>
<dbReference type="InterPro" id="IPR013120">
    <property type="entry name" value="FAR_NAD-bd"/>
</dbReference>
<keyword evidence="1" id="KW-0596">Phosphopantetheine</keyword>
<name>A0A9P4PCD9_9PLEO</name>
<dbReference type="SUPFAM" id="SSF51735">
    <property type="entry name" value="NAD(P)-binding Rossmann-fold domains"/>
    <property type="match status" value="1"/>
</dbReference>
<dbReference type="AlphaFoldDB" id="A0A9P4PCD9"/>
<reference evidence="4" key="1">
    <citation type="journal article" date="2020" name="Stud. Mycol.">
        <title>101 Dothideomycetes genomes: a test case for predicting lifestyles and emergence of pathogens.</title>
        <authorList>
            <person name="Haridas S."/>
            <person name="Albert R."/>
            <person name="Binder M."/>
            <person name="Bloem J."/>
            <person name="Labutti K."/>
            <person name="Salamov A."/>
            <person name="Andreopoulos B."/>
            <person name="Baker S."/>
            <person name="Barry K."/>
            <person name="Bills G."/>
            <person name="Bluhm B."/>
            <person name="Cannon C."/>
            <person name="Castanera R."/>
            <person name="Culley D."/>
            <person name="Daum C."/>
            <person name="Ezra D."/>
            <person name="Gonzalez J."/>
            <person name="Henrissat B."/>
            <person name="Kuo A."/>
            <person name="Liang C."/>
            <person name="Lipzen A."/>
            <person name="Lutzoni F."/>
            <person name="Magnuson J."/>
            <person name="Mondo S."/>
            <person name="Nolan M."/>
            <person name="Ohm R."/>
            <person name="Pangilinan J."/>
            <person name="Park H.-J."/>
            <person name="Ramirez L."/>
            <person name="Alfaro M."/>
            <person name="Sun H."/>
            <person name="Tritt A."/>
            <person name="Yoshinaga Y."/>
            <person name="Zwiers L.-H."/>
            <person name="Turgeon B."/>
            <person name="Goodwin S."/>
            <person name="Spatafora J."/>
            <person name="Crous P."/>
            <person name="Grigoriev I."/>
        </authorList>
    </citation>
    <scope>NUCLEOTIDE SEQUENCE</scope>
    <source>
        <strain evidence="4">CBS 690.94</strain>
    </source>
</reference>
<dbReference type="PANTHER" id="PTHR43439:SF2">
    <property type="entry name" value="ENZYME, PUTATIVE (JCVI)-RELATED"/>
    <property type="match status" value="1"/>
</dbReference>
<dbReference type="Pfam" id="PF07993">
    <property type="entry name" value="NAD_binding_4"/>
    <property type="match status" value="1"/>
</dbReference>
<evidence type="ECO:0000313" key="4">
    <source>
        <dbReference type="EMBL" id="KAF2441511.1"/>
    </source>
</evidence>
<dbReference type="Gene3D" id="3.40.50.12780">
    <property type="entry name" value="N-terminal domain of ligase-like"/>
    <property type="match status" value="1"/>
</dbReference>
<accession>A0A9P4PCD9</accession>
<dbReference type="EMBL" id="MU001505">
    <property type="protein sequence ID" value="KAF2441511.1"/>
    <property type="molecule type" value="Genomic_DNA"/>
</dbReference>
<gene>
    <name evidence="4" type="ORF">P171DRAFT_523500</name>
</gene>
<comment type="caution">
    <text evidence="4">The sequence shown here is derived from an EMBL/GenBank/DDBJ whole genome shotgun (WGS) entry which is preliminary data.</text>
</comment>
<evidence type="ECO:0000259" key="3">
    <source>
        <dbReference type="Pfam" id="PF07993"/>
    </source>
</evidence>
<dbReference type="InterPro" id="IPR036291">
    <property type="entry name" value="NAD(P)-bd_dom_sf"/>
</dbReference>
<dbReference type="Gene3D" id="3.40.50.720">
    <property type="entry name" value="NAD(P)-binding Rossmann-like Domain"/>
    <property type="match status" value="1"/>
</dbReference>
<dbReference type="OrthoDB" id="429813at2759"/>
<feature type="domain" description="Thioester reductase (TE)" evidence="3">
    <location>
        <begin position="580"/>
        <end position="820"/>
    </location>
</feature>